<accession>A0A7U8C672</accession>
<keyword evidence="4" id="KW-0804">Transcription</keyword>
<keyword evidence="7" id="KW-1185">Reference proteome</keyword>
<dbReference type="Proteomes" id="UP000002171">
    <property type="component" value="Unassembled WGS sequence"/>
</dbReference>
<evidence type="ECO:0000256" key="3">
    <source>
        <dbReference type="ARBA" id="ARBA00023159"/>
    </source>
</evidence>
<dbReference type="GO" id="GO:0043565">
    <property type="term" value="F:sequence-specific DNA binding"/>
    <property type="evidence" value="ECO:0007669"/>
    <property type="project" value="InterPro"/>
</dbReference>
<dbReference type="GO" id="GO:0003700">
    <property type="term" value="F:DNA-binding transcription factor activity"/>
    <property type="evidence" value="ECO:0007669"/>
    <property type="project" value="InterPro"/>
</dbReference>
<dbReference type="PANTHER" id="PTHR46796">
    <property type="entry name" value="HTH-TYPE TRANSCRIPTIONAL ACTIVATOR RHAS-RELATED"/>
    <property type="match status" value="1"/>
</dbReference>
<evidence type="ECO:0000256" key="1">
    <source>
        <dbReference type="ARBA" id="ARBA00023015"/>
    </source>
</evidence>
<dbReference type="SMART" id="SM00342">
    <property type="entry name" value="HTH_ARAC"/>
    <property type="match status" value="1"/>
</dbReference>
<evidence type="ECO:0000313" key="7">
    <source>
        <dbReference type="Proteomes" id="UP000002171"/>
    </source>
</evidence>
<dbReference type="SUPFAM" id="SSF46689">
    <property type="entry name" value="Homeodomain-like"/>
    <property type="match status" value="2"/>
</dbReference>
<dbReference type="EMBL" id="AAOW01000015">
    <property type="protein sequence ID" value="EAR60636.1"/>
    <property type="molecule type" value="Genomic_DNA"/>
</dbReference>
<evidence type="ECO:0000259" key="5">
    <source>
        <dbReference type="PROSITE" id="PS01124"/>
    </source>
</evidence>
<dbReference type="InterPro" id="IPR020449">
    <property type="entry name" value="Tscrpt_reg_AraC-type_HTH"/>
</dbReference>
<dbReference type="Pfam" id="PF12833">
    <property type="entry name" value="HTH_18"/>
    <property type="match status" value="1"/>
</dbReference>
<proteinExistence type="predicted"/>
<reference evidence="6 7" key="1">
    <citation type="submission" date="2006-02" db="EMBL/GenBank/DDBJ databases">
        <authorList>
            <person name="Pinhassi J."/>
            <person name="Pedros-Alio C."/>
            <person name="Ferriera S."/>
            <person name="Johnson J."/>
            <person name="Kravitz S."/>
            <person name="Halpern A."/>
            <person name="Remington K."/>
            <person name="Beeson K."/>
            <person name="Tran B."/>
            <person name="Rogers Y.-H."/>
            <person name="Friedman R."/>
            <person name="Venter J.C."/>
        </authorList>
    </citation>
    <scope>NUCLEOTIDE SEQUENCE [LARGE SCALE GENOMIC DNA]</scope>
    <source>
        <strain evidence="6 7">MED92</strain>
    </source>
</reference>
<dbReference type="OrthoDB" id="9809338at2"/>
<keyword evidence="2" id="KW-0238">DNA-binding</keyword>
<evidence type="ECO:0000256" key="2">
    <source>
        <dbReference type="ARBA" id="ARBA00023125"/>
    </source>
</evidence>
<evidence type="ECO:0000313" key="6">
    <source>
        <dbReference type="EMBL" id="EAR60636.1"/>
    </source>
</evidence>
<dbReference type="InterPro" id="IPR018062">
    <property type="entry name" value="HTH_AraC-typ_CS"/>
</dbReference>
<dbReference type="PROSITE" id="PS00041">
    <property type="entry name" value="HTH_ARAC_FAMILY_1"/>
    <property type="match status" value="1"/>
</dbReference>
<dbReference type="Pfam" id="PF02311">
    <property type="entry name" value="AraC_binding"/>
    <property type="match status" value="1"/>
</dbReference>
<name>A0A7U8C672_NEPCE</name>
<dbReference type="PROSITE" id="PS01124">
    <property type="entry name" value="HTH_ARAC_FAMILY_2"/>
    <property type="match status" value="1"/>
</dbReference>
<sequence length="276" mass="31198">MAKPQEIAHYQTVDELGGLETLQATYHQQNFSRHTHEGYTVGVIDTGAQRFLRNGSNHVAPRDSIILVNHDEVHDGHSAAEGGWSYRAIYPLPQQLQQVRADAGLSDTGSIYFNEPVVHDPEMAQLLRLALDQLHQSDNRLLRETLLYSALLKLMQRHGKEHRDIAESANTKHNIELVRSFLAEHPEADISLDDLANLSGVSPYHLVKQFKKLYGLPPHAFQIQTRIRLGKRLISQGYSLLDAALKAGFHDQSHFNRHFKRTLGITPGQFAKQLRS</sequence>
<dbReference type="AlphaFoldDB" id="A0A7U8C672"/>
<dbReference type="InterPro" id="IPR037923">
    <property type="entry name" value="HTH-like"/>
</dbReference>
<dbReference type="PANTHER" id="PTHR46796:SF2">
    <property type="entry name" value="TRANSCRIPTIONAL REGULATORY PROTEIN"/>
    <property type="match status" value="1"/>
</dbReference>
<dbReference type="InterPro" id="IPR018060">
    <property type="entry name" value="HTH_AraC"/>
</dbReference>
<dbReference type="InterPro" id="IPR050204">
    <property type="entry name" value="AraC_XylS_family_regulators"/>
</dbReference>
<evidence type="ECO:0000256" key="4">
    <source>
        <dbReference type="ARBA" id="ARBA00023163"/>
    </source>
</evidence>
<dbReference type="SUPFAM" id="SSF51215">
    <property type="entry name" value="Regulatory protein AraC"/>
    <property type="match status" value="1"/>
</dbReference>
<protein>
    <submittedName>
        <fullName evidence="6">Putative transcriptional regulator, AraC/XylS family protein</fullName>
    </submittedName>
</protein>
<dbReference type="Gene3D" id="1.10.10.60">
    <property type="entry name" value="Homeodomain-like"/>
    <property type="match status" value="2"/>
</dbReference>
<keyword evidence="1" id="KW-0805">Transcription regulation</keyword>
<dbReference type="InterPro" id="IPR009057">
    <property type="entry name" value="Homeodomain-like_sf"/>
</dbReference>
<dbReference type="PRINTS" id="PR00032">
    <property type="entry name" value="HTHARAC"/>
</dbReference>
<gene>
    <name evidence="6" type="ORF">MED92_09536</name>
</gene>
<keyword evidence="3" id="KW-0010">Activator</keyword>
<feature type="domain" description="HTH araC/xylS-type" evidence="5">
    <location>
        <begin position="176"/>
        <end position="273"/>
    </location>
</feature>
<dbReference type="RefSeq" id="WP_007019575.1">
    <property type="nucleotide sequence ID" value="NZ_CH724125.1"/>
</dbReference>
<comment type="caution">
    <text evidence="6">The sequence shown here is derived from an EMBL/GenBank/DDBJ whole genome shotgun (WGS) entry which is preliminary data.</text>
</comment>
<organism evidence="6 7">
    <name type="scientific">Neptuniibacter caesariensis</name>
    <dbReference type="NCBI Taxonomy" id="207954"/>
    <lineage>
        <taxon>Bacteria</taxon>
        <taxon>Pseudomonadati</taxon>
        <taxon>Pseudomonadota</taxon>
        <taxon>Gammaproteobacteria</taxon>
        <taxon>Oceanospirillales</taxon>
        <taxon>Oceanospirillaceae</taxon>
        <taxon>Neptuniibacter</taxon>
    </lineage>
</organism>
<dbReference type="InterPro" id="IPR003313">
    <property type="entry name" value="AraC-bd"/>
</dbReference>